<dbReference type="EMBL" id="JBHSOW010000119">
    <property type="protein sequence ID" value="MFC5653231.1"/>
    <property type="molecule type" value="Genomic_DNA"/>
</dbReference>
<gene>
    <name evidence="2" type="ORF">ACFPYJ_29780</name>
</gene>
<evidence type="ECO:0000313" key="3">
    <source>
        <dbReference type="Proteomes" id="UP001596047"/>
    </source>
</evidence>
<dbReference type="Proteomes" id="UP001596047">
    <property type="component" value="Unassembled WGS sequence"/>
</dbReference>
<evidence type="ECO:0000256" key="1">
    <source>
        <dbReference type="SAM" id="Phobius"/>
    </source>
</evidence>
<proteinExistence type="predicted"/>
<keyword evidence="1" id="KW-0812">Transmembrane</keyword>
<keyword evidence="3" id="KW-1185">Reference proteome</keyword>
<accession>A0ABW0W962</accession>
<comment type="caution">
    <text evidence="2">The sequence shown here is derived from an EMBL/GenBank/DDBJ whole genome shotgun (WGS) entry which is preliminary data.</text>
</comment>
<evidence type="ECO:0000313" key="2">
    <source>
        <dbReference type="EMBL" id="MFC5653231.1"/>
    </source>
</evidence>
<keyword evidence="1" id="KW-1133">Transmembrane helix</keyword>
<reference evidence="3" key="1">
    <citation type="journal article" date="2019" name="Int. J. Syst. Evol. Microbiol.">
        <title>The Global Catalogue of Microorganisms (GCM) 10K type strain sequencing project: providing services to taxonomists for standard genome sequencing and annotation.</title>
        <authorList>
            <consortium name="The Broad Institute Genomics Platform"/>
            <consortium name="The Broad Institute Genome Sequencing Center for Infectious Disease"/>
            <person name="Wu L."/>
            <person name="Ma J."/>
        </authorList>
    </citation>
    <scope>NUCLEOTIDE SEQUENCE [LARGE SCALE GENOMIC DNA]</scope>
    <source>
        <strain evidence="3">CGMCC 1.3240</strain>
    </source>
</reference>
<feature type="transmembrane region" description="Helical" evidence="1">
    <location>
        <begin position="33"/>
        <end position="51"/>
    </location>
</feature>
<feature type="transmembrane region" description="Helical" evidence="1">
    <location>
        <begin position="6"/>
        <end position="21"/>
    </location>
</feature>
<protein>
    <submittedName>
        <fullName evidence="2">Uncharacterized protein</fullName>
    </submittedName>
</protein>
<sequence>MAGYELIVVIITLCFFTLLSWKEINKKRKEKAVILFLFFFTLGLSILSFITKIPGPTYWVEWIITGHKPK</sequence>
<dbReference type="RefSeq" id="WP_379191887.1">
    <property type="nucleotide sequence ID" value="NZ_JBHSOW010000119.1"/>
</dbReference>
<organism evidence="2 3">
    <name type="scientific">Paenibacillus solisilvae</name>
    <dbReference type="NCBI Taxonomy" id="2486751"/>
    <lineage>
        <taxon>Bacteria</taxon>
        <taxon>Bacillati</taxon>
        <taxon>Bacillota</taxon>
        <taxon>Bacilli</taxon>
        <taxon>Bacillales</taxon>
        <taxon>Paenibacillaceae</taxon>
        <taxon>Paenibacillus</taxon>
    </lineage>
</organism>
<keyword evidence="1" id="KW-0472">Membrane</keyword>
<name>A0ABW0W962_9BACL</name>